<organism evidence="1 2">
    <name type="scientific">[Clostridium] ultunense Esp</name>
    <dbReference type="NCBI Taxonomy" id="1288971"/>
    <lineage>
        <taxon>Bacteria</taxon>
        <taxon>Bacillati</taxon>
        <taxon>Bacillota</taxon>
        <taxon>Tissierellia</taxon>
        <taxon>Tissierellales</taxon>
        <taxon>Tepidimicrobiaceae</taxon>
        <taxon>Schnuerera</taxon>
    </lineage>
</organism>
<protein>
    <submittedName>
        <fullName evidence="1">Uncharacterized protein</fullName>
    </submittedName>
</protein>
<dbReference type="HOGENOM" id="CLU_2536791_0_0_9"/>
<accession>M1Z7E8</accession>
<dbReference type="OrthoDB" id="9811174at2"/>
<dbReference type="RefSeq" id="WP_005583379.1">
    <property type="nucleotide sequence ID" value="NZ_LT669839.1"/>
</dbReference>
<keyword evidence="2" id="KW-1185">Reference proteome</keyword>
<dbReference type="AlphaFoldDB" id="M1Z7E8"/>
<dbReference type="EMBL" id="LT669839">
    <property type="protein sequence ID" value="SHD78108.1"/>
    <property type="molecule type" value="Genomic_DNA"/>
</dbReference>
<evidence type="ECO:0000313" key="1">
    <source>
        <dbReference type="EMBL" id="SHD78108.1"/>
    </source>
</evidence>
<reference evidence="1 2" key="1">
    <citation type="submission" date="2016-11" db="EMBL/GenBank/DDBJ databases">
        <authorList>
            <person name="Manzoor S."/>
        </authorList>
    </citation>
    <scope>NUCLEOTIDE SEQUENCE [LARGE SCALE GENOMIC DNA]</scope>
    <source>
        <strain evidence="1">Clostridium ultunense strain Esp</strain>
    </source>
</reference>
<evidence type="ECO:0000313" key="2">
    <source>
        <dbReference type="Proteomes" id="UP000245423"/>
    </source>
</evidence>
<name>M1Z7E8_9FIRM</name>
<dbReference type="Proteomes" id="UP000245423">
    <property type="component" value="Chromosome 1"/>
</dbReference>
<gene>
    <name evidence="1" type="ORF">CUESP1_2775</name>
</gene>
<proteinExistence type="predicted"/>
<sequence length="83" mass="9867">MTSTIDDADVYKISSGLINAVNDFDTYYNENQEILEQYIEYKKIKEYRGSDAVCFRELFRKFGETSGYYDENLLVLWILERVI</sequence>